<reference evidence="8" key="1">
    <citation type="journal article" date="2023" name="Mol. Phylogenet. Evol.">
        <title>Genome-scale phylogeny and comparative genomics of the fungal order Sordariales.</title>
        <authorList>
            <person name="Hensen N."/>
            <person name="Bonometti L."/>
            <person name="Westerberg I."/>
            <person name="Brannstrom I.O."/>
            <person name="Guillou S."/>
            <person name="Cros-Aarteil S."/>
            <person name="Calhoun S."/>
            <person name="Haridas S."/>
            <person name="Kuo A."/>
            <person name="Mondo S."/>
            <person name="Pangilinan J."/>
            <person name="Riley R."/>
            <person name="LaButti K."/>
            <person name="Andreopoulos B."/>
            <person name="Lipzen A."/>
            <person name="Chen C."/>
            <person name="Yan M."/>
            <person name="Daum C."/>
            <person name="Ng V."/>
            <person name="Clum A."/>
            <person name="Steindorff A."/>
            <person name="Ohm R.A."/>
            <person name="Martin F."/>
            <person name="Silar P."/>
            <person name="Natvig D.O."/>
            <person name="Lalanne C."/>
            <person name="Gautier V."/>
            <person name="Ament-Velasquez S.L."/>
            <person name="Kruys A."/>
            <person name="Hutchinson M.I."/>
            <person name="Powell A.J."/>
            <person name="Barry K."/>
            <person name="Miller A.N."/>
            <person name="Grigoriev I.V."/>
            <person name="Debuchy R."/>
            <person name="Gladieux P."/>
            <person name="Hiltunen Thoren M."/>
            <person name="Johannesson H."/>
        </authorList>
    </citation>
    <scope>NUCLEOTIDE SEQUENCE</scope>
    <source>
        <strain evidence="8">CBS 232.78</strain>
    </source>
</reference>
<feature type="chain" id="PRO_5042111732" evidence="6">
    <location>
        <begin position="21"/>
        <end position="273"/>
    </location>
</feature>
<dbReference type="InterPro" id="IPR045054">
    <property type="entry name" value="P4HA-like"/>
</dbReference>
<comment type="cofactor">
    <cofactor evidence="1">
        <name>L-ascorbate</name>
        <dbReference type="ChEBI" id="CHEBI:38290"/>
    </cofactor>
</comment>
<feature type="domain" description="Fe2OG dioxygenase" evidence="7">
    <location>
        <begin position="128"/>
        <end position="257"/>
    </location>
</feature>
<protein>
    <submittedName>
        <fullName evidence="8">2OG-Fe(II) oxygenase superfamily protein</fullName>
    </submittedName>
</protein>
<feature type="signal peptide" evidence="6">
    <location>
        <begin position="1"/>
        <end position="20"/>
    </location>
</feature>
<evidence type="ECO:0000256" key="1">
    <source>
        <dbReference type="ARBA" id="ARBA00001961"/>
    </source>
</evidence>
<name>A0AAE0U279_9PEZI</name>
<reference evidence="8" key="2">
    <citation type="submission" date="2023-06" db="EMBL/GenBank/DDBJ databases">
        <authorList>
            <consortium name="Lawrence Berkeley National Laboratory"/>
            <person name="Haridas S."/>
            <person name="Hensen N."/>
            <person name="Bonometti L."/>
            <person name="Westerberg I."/>
            <person name="Brannstrom I.O."/>
            <person name="Guillou S."/>
            <person name="Cros-Aarteil S."/>
            <person name="Calhoun S."/>
            <person name="Kuo A."/>
            <person name="Mondo S."/>
            <person name="Pangilinan J."/>
            <person name="Riley R."/>
            <person name="LaButti K."/>
            <person name="Andreopoulos B."/>
            <person name="Lipzen A."/>
            <person name="Chen C."/>
            <person name="Yanf M."/>
            <person name="Daum C."/>
            <person name="Ng V."/>
            <person name="Clum A."/>
            <person name="Steindorff A."/>
            <person name="Ohm R."/>
            <person name="Martin F."/>
            <person name="Silar P."/>
            <person name="Natvig D."/>
            <person name="Lalanne C."/>
            <person name="Gautier V."/>
            <person name="Ament-velasquez S.L."/>
            <person name="Kruys A."/>
            <person name="Hutchinson M.I."/>
            <person name="Powell A.J."/>
            <person name="Barry K."/>
            <person name="Miller A.N."/>
            <person name="Grigoriev I.V."/>
            <person name="Debuchy R."/>
            <person name="Gladieux P."/>
            <person name="Thoren M.H."/>
            <person name="Johannesson H."/>
        </authorList>
    </citation>
    <scope>NUCLEOTIDE SEQUENCE</scope>
    <source>
        <strain evidence="8">CBS 232.78</strain>
    </source>
</reference>
<dbReference type="GO" id="GO:0005506">
    <property type="term" value="F:iron ion binding"/>
    <property type="evidence" value="ECO:0007669"/>
    <property type="project" value="InterPro"/>
</dbReference>
<dbReference type="InterPro" id="IPR005123">
    <property type="entry name" value="Oxoglu/Fe-dep_dioxygenase_dom"/>
</dbReference>
<keyword evidence="6" id="KW-0732">Signal</keyword>
<dbReference type="PANTHER" id="PTHR10869">
    <property type="entry name" value="PROLYL 4-HYDROXYLASE ALPHA SUBUNIT"/>
    <property type="match status" value="1"/>
</dbReference>
<dbReference type="Gene3D" id="2.60.120.620">
    <property type="entry name" value="q2cbj1_9rhob like domain"/>
    <property type="match status" value="1"/>
</dbReference>
<dbReference type="Pfam" id="PF13640">
    <property type="entry name" value="2OG-FeII_Oxy_3"/>
    <property type="match status" value="1"/>
</dbReference>
<dbReference type="InterPro" id="IPR006620">
    <property type="entry name" value="Pro_4_hyd_alph"/>
</dbReference>
<evidence type="ECO:0000256" key="4">
    <source>
        <dbReference type="ARBA" id="ARBA00023002"/>
    </source>
</evidence>
<comment type="caution">
    <text evidence="8">The sequence shown here is derived from an EMBL/GenBank/DDBJ whole genome shotgun (WGS) entry which is preliminary data.</text>
</comment>
<evidence type="ECO:0000313" key="9">
    <source>
        <dbReference type="Proteomes" id="UP001285441"/>
    </source>
</evidence>
<dbReference type="GO" id="GO:0005783">
    <property type="term" value="C:endoplasmic reticulum"/>
    <property type="evidence" value="ECO:0007669"/>
    <property type="project" value="TreeGrafter"/>
</dbReference>
<dbReference type="PANTHER" id="PTHR10869:SF246">
    <property type="entry name" value="TRANSMEMBRANE PROLYL 4-HYDROXYLASE"/>
    <property type="match status" value="1"/>
</dbReference>
<dbReference type="SMART" id="SM00702">
    <property type="entry name" value="P4Hc"/>
    <property type="match status" value="1"/>
</dbReference>
<sequence length="273" mass="30461">MRPALSTLGGVLTLLGAASCSEESNAQGVAVLQTPIIANDFVCEHPPYKIQLVSSSPLVIYIKNFLTEKERAHLRTISNDKFRHSIVADGTRSSQRTSQSTYVPRDPVVHCIESRSLAFQGHDVPRSHLEPLQLVKYAPGEHYHFHTDWFKDPVYNFAVNGGNRASSFFAYVYVRNDTTGGGTNFPLIAPPKDERWCDVIDCDEPYDRGLTFRPIEGNAIYWENLNPEDSTGNQKTLHAGLPVTTGEKIGMNIWTRQAPLSDEARGPDEYPDI</sequence>
<dbReference type="PROSITE" id="PS51257">
    <property type="entry name" value="PROKAR_LIPOPROTEIN"/>
    <property type="match status" value="1"/>
</dbReference>
<keyword evidence="5" id="KW-0408">Iron</keyword>
<dbReference type="GO" id="GO:0031418">
    <property type="term" value="F:L-ascorbic acid binding"/>
    <property type="evidence" value="ECO:0007669"/>
    <property type="project" value="InterPro"/>
</dbReference>
<evidence type="ECO:0000256" key="6">
    <source>
        <dbReference type="SAM" id="SignalP"/>
    </source>
</evidence>
<evidence type="ECO:0000256" key="2">
    <source>
        <dbReference type="ARBA" id="ARBA00022723"/>
    </source>
</evidence>
<dbReference type="AlphaFoldDB" id="A0AAE0U279"/>
<dbReference type="EMBL" id="JAULSW010000003">
    <property type="protein sequence ID" value="KAK3387879.1"/>
    <property type="molecule type" value="Genomic_DNA"/>
</dbReference>
<dbReference type="PROSITE" id="PS51471">
    <property type="entry name" value="FE2OG_OXY"/>
    <property type="match status" value="1"/>
</dbReference>
<dbReference type="Proteomes" id="UP001285441">
    <property type="component" value="Unassembled WGS sequence"/>
</dbReference>
<keyword evidence="4" id="KW-0560">Oxidoreductase</keyword>
<keyword evidence="9" id="KW-1185">Reference proteome</keyword>
<evidence type="ECO:0000313" key="8">
    <source>
        <dbReference type="EMBL" id="KAK3387879.1"/>
    </source>
</evidence>
<evidence type="ECO:0000256" key="5">
    <source>
        <dbReference type="ARBA" id="ARBA00023004"/>
    </source>
</evidence>
<keyword evidence="2" id="KW-0479">Metal-binding</keyword>
<evidence type="ECO:0000256" key="3">
    <source>
        <dbReference type="ARBA" id="ARBA00022964"/>
    </source>
</evidence>
<accession>A0AAE0U279</accession>
<dbReference type="GO" id="GO:0004656">
    <property type="term" value="F:procollagen-proline 4-dioxygenase activity"/>
    <property type="evidence" value="ECO:0007669"/>
    <property type="project" value="TreeGrafter"/>
</dbReference>
<gene>
    <name evidence="8" type="ORF">B0H63DRAFT_165952</name>
</gene>
<evidence type="ECO:0000259" key="7">
    <source>
        <dbReference type="PROSITE" id="PS51471"/>
    </source>
</evidence>
<organism evidence="8 9">
    <name type="scientific">Podospora didyma</name>
    <dbReference type="NCBI Taxonomy" id="330526"/>
    <lineage>
        <taxon>Eukaryota</taxon>
        <taxon>Fungi</taxon>
        <taxon>Dikarya</taxon>
        <taxon>Ascomycota</taxon>
        <taxon>Pezizomycotina</taxon>
        <taxon>Sordariomycetes</taxon>
        <taxon>Sordariomycetidae</taxon>
        <taxon>Sordariales</taxon>
        <taxon>Podosporaceae</taxon>
        <taxon>Podospora</taxon>
    </lineage>
</organism>
<proteinExistence type="predicted"/>
<dbReference type="InterPro" id="IPR044862">
    <property type="entry name" value="Pro_4_hyd_alph_FE2OG_OXY"/>
</dbReference>
<keyword evidence="3" id="KW-0223">Dioxygenase</keyword>